<evidence type="ECO:0000259" key="7">
    <source>
        <dbReference type="PROSITE" id="PS51900"/>
    </source>
</evidence>
<geneLocation type="plasmid" evidence="8">
    <name>pUTK21</name>
</geneLocation>
<dbReference type="InterPro" id="IPR050808">
    <property type="entry name" value="Phage_Integrase"/>
</dbReference>
<dbReference type="GO" id="GO:0006310">
    <property type="term" value="P:DNA recombination"/>
    <property type="evidence" value="ECO:0007669"/>
    <property type="project" value="UniProtKB-KW"/>
</dbReference>
<evidence type="ECO:0000256" key="1">
    <source>
        <dbReference type="ARBA" id="ARBA00008857"/>
    </source>
</evidence>
<dbReference type="InterPro" id="IPR044068">
    <property type="entry name" value="CB"/>
</dbReference>
<dbReference type="EMBL" id="AFOY02000029">
    <property type="protein sequence ID" value="EXF90987.1"/>
    <property type="molecule type" value="Genomic_DNA"/>
</dbReference>
<dbReference type="InterPro" id="IPR011010">
    <property type="entry name" value="DNA_brk_join_enz"/>
</dbReference>
<keyword evidence="8" id="KW-0614">Plasmid</keyword>
<dbReference type="InterPro" id="IPR038488">
    <property type="entry name" value="Integrase_DNA-bd_sf"/>
</dbReference>
<evidence type="ECO:0000256" key="4">
    <source>
        <dbReference type="ARBA" id="ARBA00023172"/>
    </source>
</evidence>
<dbReference type="GO" id="GO:0003677">
    <property type="term" value="F:DNA binding"/>
    <property type="evidence" value="ECO:0007669"/>
    <property type="project" value="UniProtKB-UniRule"/>
</dbReference>
<dbReference type="Proteomes" id="UP000022611">
    <property type="component" value="Unassembled WGS sequence"/>
</dbReference>
<dbReference type="InterPro" id="IPR053876">
    <property type="entry name" value="Phage_int_M"/>
</dbReference>
<proteinExistence type="inferred from homology"/>
<organism evidence="8 9">
    <name type="scientific">Pseudomonas fluorescens HK44</name>
    <dbReference type="NCBI Taxonomy" id="1042209"/>
    <lineage>
        <taxon>Bacteria</taxon>
        <taxon>Pseudomonadati</taxon>
        <taxon>Pseudomonadota</taxon>
        <taxon>Gammaproteobacteria</taxon>
        <taxon>Pseudomonadales</taxon>
        <taxon>Pseudomonadaceae</taxon>
        <taxon>Pseudomonas</taxon>
    </lineage>
</organism>
<reference evidence="8 9" key="1">
    <citation type="journal article" date="2011" name="J. Bacteriol.">
        <title>Draft genome sequence of the polycyclic aromatic hydrocarbon-degrading, genetically engineered bioluminescent bioreporter Pseudomonas fluorescens HK44.</title>
        <authorList>
            <person name="Chauhan A."/>
            <person name="Layton A.C."/>
            <person name="Williams D.E."/>
            <person name="Smartt A.E."/>
            <person name="Ripp S."/>
            <person name="Karpinets T.V."/>
            <person name="Brown S.D."/>
            <person name="Sayler G.S."/>
        </authorList>
    </citation>
    <scope>NUCLEOTIDE SEQUENCE [LARGE SCALE GENOMIC DNA]</scope>
    <source>
        <strain evidence="8 9">HK44</strain>
        <plasmid evidence="8">pUTK21</plasmid>
    </source>
</reference>
<evidence type="ECO:0000259" key="6">
    <source>
        <dbReference type="PROSITE" id="PS51898"/>
    </source>
</evidence>
<dbReference type="Gene3D" id="1.10.443.10">
    <property type="entry name" value="Intergrase catalytic core"/>
    <property type="match status" value="1"/>
</dbReference>
<evidence type="ECO:0000313" key="9">
    <source>
        <dbReference type="Proteomes" id="UP000022611"/>
    </source>
</evidence>
<dbReference type="InterPro" id="IPR025166">
    <property type="entry name" value="Integrase_DNA_bind_dom"/>
</dbReference>
<keyword evidence="3 5" id="KW-0238">DNA-binding</keyword>
<dbReference type="PROSITE" id="PS51900">
    <property type="entry name" value="CB"/>
    <property type="match status" value="1"/>
</dbReference>
<dbReference type="HOGENOM" id="CLU_027562_0_2_6"/>
<dbReference type="GO" id="GO:0015074">
    <property type="term" value="P:DNA integration"/>
    <property type="evidence" value="ECO:0007669"/>
    <property type="project" value="UniProtKB-KW"/>
</dbReference>
<dbReference type="PROSITE" id="PS51898">
    <property type="entry name" value="TYR_RECOMBINASE"/>
    <property type="match status" value="1"/>
</dbReference>
<evidence type="ECO:0000256" key="3">
    <source>
        <dbReference type="ARBA" id="ARBA00023125"/>
    </source>
</evidence>
<gene>
    <name evidence="8" type="ORF">HK44_029155</name>
</gene>
<dbReference type="InterPro" id="IPR002104">
    <property type="entry name" value="Integrase_catalytic"/>
</dbReference>
<dbReference type="Pfam" id="PF13356">
    <property type="entry name" value="Arm-DNA-bind_3"/>
    <property type="match status" value="1"/>
</dbReference>
<sequence>MSKLTPKFVKDVDQPGSYQDGRGLILRVSATLRKSWVFRYMLAKQRHDLALGTFPALSLRDARLEADKYRLDIARGVDPVAERVKAKAAKASRATTSHTFRASAERYIRTHSSSWSKRHHQQWQNSLTKHVYPVIGGFRIAEVDTDDILDVLTPIWSKIPVTANRVRNRIELVLDAAKALKLRQGENPARWRGHLDKLLPKQSHTVVPFPSPTPSRTAELLARLDSLDGAAARAVEFAILTATRNQEVSGAQWPEIDWEEKVWYIPAERMKAGKAHRVPLTEQMLEVLRQQIGKHDKWIFLNSWRTGPIPGNAMARVLDQLQVDGVVPHGFRSTFRTWAAEETDHQREVCEMALAHTLNSKVEAAYNRGDLLDKRRALMKDWGDFLVVNAPQVNGEVSDLVSELAPDAGSDLAKVQPAA</sequence>
<dbReference type="InterPro" id="IPR013762">
    <property type="entry name" value="Integrase-like_cat_sf"/>
</dbReference>
<dbReference type="PATRIC" id="fig|1042209.11.peg.29"/>
<dbReference type="CDD" id="cd00801">
    <property type="entry name" value="INT_P4_C"/>
    <property type="match status" value="1"/>
</dbReference>
<accession>A0A010SZN2</accession>
<comment type="caution">
    <text evidence="8">The sequence shown here is derived from an EMBL/GenBank/DDBJ whole genome shotgun (WGS) entry which is preliminary data.</text>
</comment>
<dbReference type="InterPro" id="IPR010998">
    <property type="entry name" value="Integrase_recombinase_N"/>
</dbReference>
<dbReference type="SUPFAM" id="SSF56349">
    <property type="entry name" value="DNA breaking-rejoining enzymes"/>
    <property type="match status" value="1"/>
</dbReference>
<dbReference type="Pfam" id="PF22022">
    <property type="entry name" value="Phage_int_M"/>
    <property type="match status" value="1"/>
</dbReference>
<dbReference type="Pfam" id="PF00589">
    <property type="entry name" value="Phage_integrase"/>
    <property type="match status" value="1"/>
</dbReference>
<comment type="similarity">
    <text evidence="1">Belongs to the 'phage' integrase family.</text>
</comment>
<dbReference type="PANTHER" id="PTHR30629:SF2">
    <property type="entry name" value="PROPHAGE INTEGRASE INTS-RELATED"/>
    <property type="match status" value="1"/>
</dbReference>
<feature type="domain" description="Core-binding (CB)" evidence="7">
    <location>
        <begin position="98"/>
        <end position="178"/>
    </location>
</feature>
<dbReference type="RefSeq" id="WP_011117397.1">
    <property type="nucleotide sequence ID" value="NZ_AFOY02000029.1"/>
</dbReference>
<dbReference type="PANTHER" id="PTHR30629">
    <property type="entry name" value="PROPHAGE INTEGRASE"/>
    <property type="match status" value="1"/>
</dbReference>
<keyword evidence="4" id="KW-0233">DNA recombination</keyword>
<evidence type="ECO:0000313" key="8">
    <source>
        <dbReference type="EMBL" id="EXF90987.1"/>
    </source>
</evidence>
<evidence type="ECO:0008006" key="10">
    <source>
        <dbReference type="Google" id="ProtNLM"/>
    </source>
</evidence>
<keyword evidence="2" id="KW-0229">DNA integration</keyword>
<evidence type="ECO:0000256" key="2">
    <source>
        <dbReference type="ARBA" id="ARBA00022908"/>
    </source>
</evidence>
<protein>
    <recommendedName>
        <fullName evidence="10">Integrase</fullName>
    </recommendedName>
</protein>
<name>A0A010SZN2_PSEFL</name>
<feature type="domain" description="Tyr recombinase" evidence="6">
    <location>
        <begin position="208"/>
        <end position="379"/>
    </location>
</feature>
<dbReference type="OrthoDB" id="9795573at2"/>
<dbReference type="Gene3D" id="3.30.160.390">
    <property type="entry name" value="Integrase, DNA-binding domain"/>
    <property type="match status" value="1"/>
</dbReference>
<evidence type="ECO:0000256" key="5">
    <source>
        <dbReference type="PROSITE-ProRule" id="PRU01248"/>
    </source>
</evidence>
<dbReference type="Gene3D" id="1.10.150.130">
    <property type="match status" value="1"/>
</dbReference>
<dbReference type="AlphaFoldDB" id="A0A010SZN2"/>